<evidence type="ECO:0000256" key="1">
    <source>
        <dbReference type="PROSITE-ProRule" id="PRU00024"/>
    </source>
</evidence>
<dbReference type="AlphaFoldDB" id="A0A9D4DPT6"/>
<reference evidence="4" key="2">
    <citation type="submission" date="2020-11" db="EMBL/GenBank/DDBJ databases">
        <authorList>
            <person name="McCartney M.A."/>
            <person name="Auch B."/>
            <person name="Kono T."/>
            <person name="Mallez S."/>
            <person name="Becker A."/>
            <person name="Gohl D.M."/>
            <person name="Silverstein K.A.T."/>
            <person name="Koren S."/>
            <person name="Bechman K.B."/>
            <person name="Herman A."/>
            <person name="Abrahante J.E."/>
            <person name="Garbe J."/>
        </authorList>
    </citation>
    <scope>NUCLEOTIDE SEQUENCE</scope>
    <source>
        <strain evidence="4">Duluth1</strain>
        <tissue evidence="4">Whole animal</tissue>
    </source>
</reference>
<dbReference type="InterPro" id="IPR047153">
    <property type="entry name" value="TRIM45/56/19-like"/>
</dbReference>
<dbReference type="GO" id="GO:0061630">
    <property type="term" value="F:ubiquitin protein ligase activity"/>
    <property type="evidence" value="ECO:0007669"/>
    <property type="project" value="TreeGrafter"/>
</dbReference>
<sequence length="612" mass="68999">MATFSQSTIEKGSETVQDFLCSTCEDENLFESNDYYCESCVKFYCQKCIHMHSQLFKKNSPHGRGDMNKWPVAKKVEDLLLKCDVHKEENLKMYCEDHSQLCCTNCAFLNHRQCKNVKLLSDLVKKNSTDLKKLLVTIQTILGEIKILQDKQNASMRSVQSSYDEQLTKIQETRRKINATLDMLEKKTLKEMKDELTKLKASLRGDVDKFASLRDELKQLGDAIQDIIDKSKLELSFVASIKCQEKIKQSETYKKKNFDQIRSSIVFQPNSDIEQYLSKLSGLGTIEHSVQTLTAQGNPDQVIRLKGIEHSVQTLTAQGNPDQVIRLKGIEHSVQTLTAQGNPDQVIRLNGKSDKYDVSIPSDSYKCFISAVCVLPNRLVLVLDNINSKVKLLGEQYRVVNHCDVSSWPQDICQIAPNKFVATVEDRENTHELLFITVINNRIVKGRKLKLQHSCGGIAHHQGDLFVTSRTALYKYTMSGNLVCKLYEDQSDVATVHRCAVSLTGDKLYITNRSNHKLLTLAMDGSVLAAFTDPELKYPNIVNVTPTGQVLVCGQSSNNILQIDSKGSRKLVTLATQRDGLHNPYSVCYNSNTDSIIVGQPDNNKILVYKVK</sequence>
<feature type="coiled-coil region" evidence="2">
    <location>
        <begin position="167"/>
        <end position="230"/>
    </location>
</feature>
<proteinExistence type="predicted"/>
<dbReference type="EMBL" id="JAIWYP010000010">
    <property type="protein sequence ID" value="KAH3752445.1"/>
    <property type="molecule type" value="Genomic_DNA"/>
</dbReference>
<dbReference type="PROSITE" id="PS50119">
    <property type="entry name" value="ZF_BBOX"/>
    <property type="match status" value="1"/>
</dbReference>
<dbReference type="InterPro" id="IPR000315">
    <property type="entry name" value="Znf_B-box"/>
</dbReference>
<keyword evidence="1" id="KW-0863">Zinc-finger</keyword>
<feature type="domain" description="B box-type" evidence="3">
    <location>
        <begin position="78"/>
        <end position="119"/>
    </location>
</feature>
<dbReference type="SUPFAM" id="SSF101898">
    <property type="entry name" value="NHL repeat"/>
    <property type="match status" value="1"/>
</dbReference>
<keyword evidence="1" id="KW-0862">Zinc</keyword>
<keyword evidence="1" id="KW-0479">Metal-binding</keyword>
<gene>
    <name evidence="4" type="ORF">DPMN_187062</name>
</gene>
<comment type="caution">
    <text evidence="4">The sequence shown here is derived from an EMBL/GenBank/DDBJ whole genome shotgun (WGS) entry which is preliminary data.</text>
</comment>
<dbReference type="InterPro" id="IPR011042">
    <property type="entry name" value="6-blade_b-propeller_TolB-like"/>
</dbReference>
<name>A0A9D4DPT6_DREPO</name>
<dbReference type="PANTHER" id="PTHR25462:SF296">
    <property type="entry name" value="MEIOTIC P26, ISOFORM F"/>
    <property type="match status" value="1"/>
</dbReference>
<keyword evidence="2" id="KW-0175">Coiled coil</keyword>
<evidence type="ECO:0000313" key="5">
    <source>
        <dbReference type="Proteomes" id="UP000828390"/>
    </source>
</evidence>
<dbReference type="SUPFAM" id="SSF57845">
    <property type="entry name" value="B-box zinc-binding domain"/>
    <property type="match status" value="1"/>
</dbReference>
<dbReference type="OrthoDB" id="6108862at2759"/>
<evidence type="ECO:0000256" key="2">
    <source>
        <dbReference type="SAM" id="Coils"/>
    </source>
</evidence>
<reference evidence="4" key="1">
    <citation type="journal article" date="2019" name="bioRxiv">
        <title>The Genome of the Zebra Mussel, Dreissena polymorpha: A Resource for Invasive Species Research.</title>
        <authorList>
            <person name="McCartney M.A."/>
            <person name="Auch B."/>
            <person name="Kono T."/>
            <person name="Mallez S."/>
            <person name="Zhang Y."/>
            <person name="Obille A."/>
            <person name="Becker A."/>
            <person name="Abrahante J.E."/>
            <person name="Garbe J."/>
            <person name="Badalamenti J.P."/>
            <person name="Herman A."/>
            <person name="Mangelson H."/>
            <person name="Liachko I."/>
            <person name="Sullivan S."/>
            <person name="Sone E.D."/>
            <person name="Koren S."/>
            <person name="Silverstein K.A.T."/>
            <person name="Beckman K.B."/>
            <person name="Gohl D.M."/>
        </authorList>
    </citation>
    <scope>NUCLEOTIDE SEQUENCE</scope>
    <source>
        <strain evidence="4">Duluth1</strain>
        <tissue evidence="4">Whole animal</tissue>
    </source>
</reference>
<accession>A0A9D4DPT6</accession>
<organism evidence="4 5">
    <name type="scientific">Dreissena polymorpha</name>
    <name type="common">Zebra mussel</name>
    <name type="synonym">Mytilus polymorpha</name>
    <dbReference type="NCBI Taxonomy" id="45954"/>
    <lineage>
        <taxon>Eukaryota</taxon>
        <taxon>Metazoa</taxon>
        <taxon>Spiralia</taxon>
        <taxon>Lophotrochozoa</taxon>
        <taxon>Mollusca</taxon>
        <taxon>Bivalvia</taxon>
        <taxon>Autobranchia</taxon>
        <taxon>Heteroconchia</taxon>
        <taxon>Euheterodonta</taxon>
        <taxon>Imparidentia</taxon>
        <taxon>Neoheterodontei</taxon>
        <taxon>Myida</taxon>
        <taxon>Dreissenoidea</taxon>
        <taxon>Dreissenidae</taxon>
        <taxon>Dreissena</taxon>
    </lineage>
</organism>
<keyword evidence="5" id="KW-1185">Reference proteome</keyword>
<dbReference type="Proteomes" id="UP000828390">
    <property type="component" value="Unassembled WGS sequence"/>
</dbReference>
<dbReference type="GO" id="GO:0008270">
    <property type="term" value="F:zinc ion binding"/>
    <property type="evidence" value="ECO:0007669"/>
    <property type="project" value="UniProtKB-KW"/>
</dbReference>
<dbReference type="Gene3D" id="3.30.160.60">
    <property type="entry name" value="Classic Zinc Finger"/>
    <property type="match status" value="1"/>
</dbReference>
<dbReference type="PANTHER" id="PTHR25462">
    <property type="entry name" value="BONUS, ISOFORM C-RELATED"/>
    <property type="match status" value="1"/>
</dbReference>
<evidence type="ECO:0000259" key="3">
    <source>
        <dbReference type="PROSITE" id="PS50119"/>
    </source>
</evidence>
<dbReference type="Gene3D" id="2.120.10.30">
    <property type="entry name" value="TolB, C-terminal domain"/>
    <property type="match status" value="1"/>
</dbReference>
<dbReference type="CDD" id="cd19756">
    <property type="entry name" value="Bbox2"/>
    <property type="match status" value="1"/>
</dbReference>
<evidence type="ECO:0000313" key="4">
    <source>
        <dbReference type="EMBL" id="KAH3752445.1"/>
    </source>
</evidence>
<protein>
    <recommendedName>
        <fullName evidence="3">B box-type domain-containing protein</fullName>
    </recommendedName>
</protein>